<name>A0A9P1CJU3_9DINO</name>
<feature type="chain" id="PRO_5043270539" description="folate gamma-glutamyl hydrolase" evidence="9">
    <location>
        <begin position="23"/>
        <end position="334"/>
    </location>
</feature>
<dbReference type="AlphaFoldDB" id="A0A9P1CJU3"/>
<comment type="caution">
    <text evidence="10">The sequence shown here is derived from an EMBL/GenBank/DDBJ whole genome shotgun (WGS) entry which is preliminary data.</text>
</comment>
<feature type="active site" evidence="8">
    <location>
        <position position="251"/>
    </location>
</feature>
<sequence length="334" mass="36477">MGRTLQRLVSGALSLMLTSCSATDAPIIGVLSVPADGGCETAMTAMTMAGTVSCFASLYSKFIEAAGGRVVPLLYDWSDSELAEAFDAVNGILFTGGGVDIARQSNAEAKQYLHAASVLFNLTLTSSDWVPLWGTCLGLQTLSVLGAGTGRVLQTYAYDSEDLSLPLDLTAAAQRSRLLGQAFPAQLKRWITEENLTTNLHHDGVAPEEFEKNSQLKQIFQVLSTNQDRKGKSFVSVIEGRERPIFGVQFHPERPLFSWAPEEGINHGPHAIEVMQYFANFFLSQARMNSHQFKTKKEEDAALIYNYQAVGHSSYQCYTFRKAGKALASEAMLV</sequence>
<evidence type="ECO:0000256" key="8">
    <source>
        <dbReference type="PROSITE-ProRule" id="PRU00607"/>
    </source>
</evidence>
<feature type="signal peptide" evidence="9">
    <location>
        <begin position="1"/>
        <end position="22"/>
    </location>
</feature>
<evidence type="ECO:0000256" key="1">
    <source>
        <dbReference type="ARBA" id="ARBA00004239"/>
    </source>
</evidence>
<dbReference type="InterPro" id="IPR015527">
    <property type="entry name" value="Pept_C26_g-glut_hydrolase"/>
</dbReference>
<dbReference type="SUPFAM" id="SSF52317">
    <property type="entry name" value="Class I glutamine amidotransferase-like"/>
    <property type="match status" value="1"/>
</dbReference>
<dbReference type="GO" id="GO:0046900">
    <property type="term" value="P:tetrahydrofolylpolyglutamate metabolic process"/>
    <property type="evidence" value="ECO:0007669"/>
    <property type="project" value="TreeGrafter"/>
</dbReference>
<evidence type="ECO:0000256" key="3">
    <source>
        <dbReference type="ARBA" id="ARBA00012886"/>
    </source>
</evidence>
<keyword evidence="13" id="KW-1185">Reference proteome</keyword>
<dbReference type="PANTHER" id="PTHR11315">
    <property type="entry name" value="PROTEASE FAMILY C26 GAMMA-GLUTAMYL HYDROLASE"/>
    <property type="match status" value="1"/>
</dbReference>
<dbReference type="InterPro" id="IPR029062">
    <property type="entry name" value="Class_I_gatase-like"/>
</dbReference>
<gene>
    <name evidence="10" type="ORF">C1SCF055_LOCUS18440</name>
</gene>
<evidence type="ECO:0000256" key="9">
    <source>
        <dbReference type="SAM" id="SignalP"/>
    </source>
</evidence>
<dbReference type="EMBL" id="CAMXCT010001602">
    <property type="protein sequence ID" value="CAI3991541.1"/>
    <property type="molecule type" value="Genomic_DNA"/>
</dbReference>
<proteinExistence type="inferred from homology"/>
<dbReference type="EMBL" id="CAMXCT020001602">
    <property type="protein sequence ID" value="CAL1144916.1"/>
    <property type="molecule type" value="Genomic_DNA"/>
</dbReference>
<dbReference type="PROSITE" id="PS51273">
    <property type="entry name" value="GATASE_TYPE_1"/>
    <property type="match status" value="1"/>
</dbReference>
<reference evidence="11" key="2">
    <citation type="submission" date="2024-04" db="EMBL/GenBank/DDBJ databases">
        <authorList>
            <person name="Chen Y."/>
            <person name="Shah S."/>
            <person name="Dougan E. K."/>
            <person name="Thang M."/>
            <person name="Chan C."/>
        </authorList>
    </citation>
    <scope>NUCLEOTIDE SEQUENCE [LARGE SCALE GENOMIC DNA]</scope>
</reference>
<dbReference type="EMBL" id="CAMXCT030001602">
    <property type="protein sequence ID" value="CAL4778853.1"/>
    <property type="molecule type" value="Genomic_DNA"/>
</dbReference>
<dbReference type="Gene3D" id="3.40.50.880">
    <property type="match status" value="1"/>
</dbReference>
<comment type="subcellular location">
    <subcellularLocation>
        <location evidence="1">Secreted</location>
        <location evidence="1">Extracellular space</location>
    </subcellularLocation>
</comment>
<feature type="active site" description="Nucleophile" evidence="7 8">
    <location>
        <position position="136"/>
    </location>
</feature>
<comment type="catalytic activity">
    <reaction evidence="8">
        <text>(6S)-5,6,7,8-tetrahydrofolyl-(gamma-L-Glu)(n) + (n-1) H2O = (6S)-5,6,7,8-tetrahydrofolate + (n-1) L-glutamate</text>
        <dbReference type="Rhea" id="RHEA:56784"/>
        <dbReference type="Rhea" id="RHEA-COMP:14738"/>
        <dbReference type="ChEBI" id="CHEBI:15377"/>
        <dbReference type="ChEBI" id="CHEBI:29985"/>
        <dbReference type="ChEBI" id="CHEBI:57453"/>
        <dbReference type="ChEBI" id="CHEBI:141005"/>
        <dbReference type="EC" id="3.4.19.9"/>
    </reaction>
</comment>
<evidence type="ECO:0000313" key="11">
    <source>
        <dbReference type="EMBL" id="CAL1144916.1"/>
    </source>
</evidence>
<evidence type="ECO:0000256" key="7">
    <source>
        <dbReference type="PIRSR" id="PIRSR615527-1"/>
    </source>
</evidence>
<dbReference type="PANTHER" id="PTHR11315:SF0">
    <property type="entry name" value="FOLATE GAMMA-GLUTAMYL HYDROLASE"/>
    <property type="match status" value="1"/>
</dbReference>
<reference evidence="10" key="1">
    <citation type="submission" date="2022-10" db="EMBL/GenBank/DDBJ databases">
        <authorList>
            <person name="Chen Y."/>
            <person name="Dougan E. K."/>
            <person name="Chan C."/>
            <person name="Rhodes N."/>
            <person name="Thang M."/>
        </authorList>
    </citation>
    <scope>NUCLEOTIDE SEQUENCE</scope>
</reference>
<dbReference type="PROSITE" id="PS51257">
    <property type="entry name" value="PROKAR_LIPOPROTEIN"/>
    <property type="match status" value="1"/>
</dbReference>
<dbReference type="GO" id="GO:0004180">
    <property type="term" value="F:carboxypeptidase activity"/>
    <property type="evidence" value="ECO:0007669"/>
    <property type="project" value="UniProtKB-KW"/>
</dbReference>
<evidence type="ECO:0000256" key="6">
    <source>
        <dbReference type="ARBA" id="ARBA00022801"/>
    </source>
</evidence>
<evidence type="ECO:0000313" key="12">
    <source>
        <dbReference type="EMBL" id="CAL4778853.1"/>
    </source>
</evidence>
<dbReference type="OrthoDB" id="64220at2759"/>
<dbReference type="GO" id="GO:0034722">
    <property type="term" value="F:gamma-glutamyl-peptidase activity"/>
    <property type="evidence" value="ECO:0007669"/>
    <property type="project" value="UniProtKB-UniRule"/>
</dbReference>
<dbReference type="EC" id="3.4.19.9" evidence="3 8"/>
<organism evidence="10">
    <name type="scientific">Cladocopium goreaui</name>
    <dbReference type="NCBI Taxonomy" id="2562237"/>
    <lineage>
        <taxon>Eukaryota</taxon>
        <taxon>Sar</taxon>
        <taxon>Alveolata</taxon>
        <taxon>Dinophyceae</taxon>
        <taxon>Suessiales</taxon>
        <taxon>Symbiodiniaceae</taxon>
        <taxon>Cladocopium</taxon>
    </lineage>
</organism>
<dbReference type="GO" id="GO:0005773">
    <property type="term" value="C:vacuole"/>
    <property type="evidence" value="ECO:0007669"/>
    <property type="project" value="TreeGrafter"/>
</dbReference>
<evidence type="ECO:0000313" key="13">
    <source>
        <dbReference type="Proteomes" id="UP001152797"/>
    </source>
</evidence>
<feature type="active site" description="Proton donor" evidence="7">
    <location>
        <position position="251"/>
    </location>
</feature>
<keyword evidence="4" id="KW-0964">Secreted</keyword>
<protein>
    <recommendedName>
        <fullName evidence="3 8">folate gamma-glutamyl hydrolase</fullName>
        <ecNumber evidence="3 8">3.4.19.9</ecNumber>
    </recommendedName>
</protein>
<dbReference type="PROSITE" id="PS51275">
    <property type="entry name" value="PEPTIDASE_C26_GGH"/>
    <property type="match status" value="1"/>
</dbReference>
<dbReference type="Pfam" id="PF07722">
    <property type="entry name" value="Peptidase_C26"/>
    <property type="match status" value="1"/>
</dbReference>
<keyword evidence="5 9" id="KW-0732">Signal</keyword>
<evidence type="ECO:0000256" key="5">
    <source>
        <dbReference type="ARBA" id="ARBA00022729"/>
    </source>
</evidence>
<keyword evidence="6 8" id="KW-0378">Hydrolase</keyword>
<dbReference type="Proteomes" id="UP001152797">
    <property type="component" value="Unassembled WGS sequence"/>
</dbReference>
<dbReference type="GO" id="GO:0005576">
    <property type="term" value="C:extracellular region"/>
    <property type="evidence" value="ECO:0007669"/>
    <property type="project" value="UniProtKB-SubCell"/>
</dbReference>
<comment type="similarity">
    <text evidence="2">Belongs to the peptidase C26 family.</text>
</comment>
<accession>A0A9P1CJU3</accession>
<keyword evidence="12" id="KW-0121">Carboxypeptidase</keyword>
<dbReference type="InterPro" id="IPR011697">
    <property type="entry name" value="Peptidase_C26"/>
</dbReference>
<evidence type="ECO:0000256" key="2">
    <source>
        <dbReference type="ARBA" id="ARBA00011083"/>
    </source>
</evidence>
<evidence type="ECO:0000256" key="4">
    <source>
        <dbReference type="ARBA" id="ARBA00022525"/>
    </source>
</evidence>
<evidence type="ECO:0000313" key="10">
    <source>
        <dbReference type="EMBL" id="CAI3991541.1"/>
    </source>
</evidence>
<keyword evidence="12" id="KW-0645">Protease</keyword>